<evidence type="ECO:0000259" key="2">
    <source>
        <dbReference type="Pfam" id="PF13524"/>
    </source>
</evidence>
<feature type="chain" id="PRO_5030533989" evidence="1">
    <location>
        <begin position="20"/>
        <end position="396"/>
    </location>
</feature>
<dbReference type="EMBL" id="CBLY010000006">
    <property type="protein sequence ID" value="CDG33601.1"/>
    <property type="molecule type" value="Genomic_DNA"/>
</dbReference>
<name>A0A7U7J100_9PROT</name>
<feature type="domain" description="Spore protein YkvP/CgeB glycosyl transferase-like" evidence="2">
    <location>
        <begin position="242"/>
        <end position="366"/>
    </location>
</feature>
<protein>
    <submittedName>
        <fullName evidence="4">Glycosyltransferase family 1 protein</fullName>
    </submittedName>
</protein>
<accession>A0A7U7J100</accession>
<reference evidence="4 6" key="3">
    <citation type="submission" date="2018-02" db="EMBL/GenBank/DDBJ databases">
        <title>Draft genome sequences of four Parasaccharibacter apium strains isolated from honey bees.</title>
        <authorList>
            <person name="Corby-Harris V.L."/>
            <person name="Anderson K.E."/>
        </authorList>
    </citation>
    <scope>NUCLEOTIDE SEQUENCE [LARGE SCALE GENOMIC DNA]</scope>
    <source>
        <strain evidence="4 6">B8</strain>
    </source>
</reference>
<keyword evidence="1" id="KW-0732">Signal</keyword>
<gene>
    <name evidence="4" type="ORF">ASQ42_06335</name>
    <name evidence="3" type="ORF">SACS_0863</name>
</gene>
<evidence type="ECO:0000313" key="5">
    <source>
        <dbReference type="Proteomes" id="UP000027590"/>
    </source>
</evidence>
<dbReference type="Pfam" id="PF13524">
    <property type="entry name" value="Glyco_trans_1_2"/>
    <property type="match status" value="1"/>
</dbReference>
<organism evidence="3 5">
    <name type="scientific">Parasaccharibacter apium</name>
    <dbReference type="NCBI Taxonomy" id="1510841"/>
    <lineage>
        <taxon>Bacteria</taxon>
        <taxon>Pseudomonadati</taxon>
        <taxon>Pseudomonadota</taxon>
        <taxon>Alphaproteobacteria</taxon>
        <taxon>Acetobacterales</taxon>
        <taxon>Acetobacteraceae</taxon>
        <taxon>Parasaccharibacter</taxon>
    </lineage>
</organism>
<reference evidence="3 5" key="2">
    <citation type="journal article" date="2014" name="PLoS ONE">
        <title>Evolution of mitochondria reconstructed from the energy metabolism of living bacteria.</title>
        <authorList>
            <person name="Degli Esposti M."/>
            <person name="Chouaia B."/>
            <person name="Comandatore F."/>
            <person name="Crotti E."/>
            <person name="Sassera D."/>
            <person name="Lievens P.M."/>
            <person name="Daffonchio D."/>
            <person name="Bandi C."/>
        </authorList>
    </citation>
    <scope>NUCLEOTIDE SEQUENCE [LARGE SCALE GENOMIC DNA]</scope>
    <source>
        <strain evidence="3">AM168</strain>
        <strain evidence="5">AM169</strain>
    </source>
</reference>
<feature type="signal peptide" evidence="1">
    <location>
        <begin position="1"/>
        <end position="19"/>
    </location>
</feature>
<dbReference type="EMBL" id="LMYI01000010">
    <property type="protein sequence ID" value="POS62412.1"/>
    <property type="molecule type" value="Genomic_DNA"/>
</dbReference>
<evidence type="ECO:0000313" key="4">
    <source>
        <dbReference type="EMBL" id="POS62412.1"/>
    </source>
</evidence>
<dbReference type="Proteomes" id="UP000237218">
    <property type="component" value="Unassembled WGS sequence"/>
</dbReference>
<proteinExistence type="predicted"/>
<dbReference type="OrthoDB" id="9807414at2"/>
<evidence type="ECO:0000313" key="6">
    <source>
        <dbReference type="Proteomes" id="UP000237218"/>
    </source>
</evidence>
<keyword evidence="6" id="KW-1185">Reference proteome</keyword>
<dbReference type="AlphaFoldDB" id="A0A7U7J100"/>
<evidence type="ECO:0000256" key="1">
    <source>
        <dbReference type="SAM" id="SignalP"/>
    </source>
</evidence>
<reference evidence="3 5" key="1">
    <citation type="journal article" date="2014" name="Genome Biol. Evol.">
        <title>Acetic acid bacteria genomes reveal functional traits for adaptation to life in insect guts.</title>
        <authorList>
            <person name="Chouaia B."/>
            <person name="Gaiarsa S."/>
            <person name="Crotti E."/>
            <person name="Comandatore F."/>
            <person name="Degli Esposti M."/>
            <person name="Ricci I."/>
            <person name="Alma A."/>
            <person name="Favia G."/>
            <person name="Bandi C."/>
            <person name="Daffonchio D."/>
        </authorList>
    </citation>
    <scope>NUCLEOTIDE SEQUENCE [LARGE SCALE GENOMIC DNA]</scope>
    <source>
        <strain evidence="3">AM168</strain>
        <strain evidence="5">AM169</strain>
    </source>
</reference>
<dbReference type="Proteomes" id="UP000027590">
    <property type="component" value="Unassembled WGS sequence"/>
</dbReference>
<dbReference type="InterPro" id="IPR055259">
    <property type="entry name" value="YkvP/CgeB_Glyco_trans-like"/>
</dbReference>
<evidence type="ECO:0000313" key="3">
    <source>
        <dbReference type="EMBL" id="CDG33601.1"/>
    </source>
</evidence>
<sequence length="396" mass="44311">MVGGLINHAMMTARSSAMAGFPAAGMGAAMVDRIWHGGEWQTAHPLKIVHVGDFFFSLKKKAPTQFSVGGKLSNGLIRNGHHVINFPYRDVARSGGWFGSRKMGRHHLFRALKEFVAFSAPDILLLGHGYMIPPFVIEELRQQQPGMTVVQWNVDALFVESNAKDFAARHQVVDASFISTAGPVVRQVVGEKGHVGYLPNPVDRSVERGQAFALSYPEADVFYSCGNPARLRTICGRDWNMEEFCETLEERLPPSVRFAYAGVRRQPYVSGAAYSLLLEQTAMGLNISRRADYYLYSSDRLAQMIGNGQLVFMERQTGFDRIFSDQEMAFFSSLDELVELVSQYHKAPTLRKDAARAGWQRYHALFNECAVADYIIGQTLGTLPEEAHAWRHLTNL</sequence>
<comment type="caution">
    <text evidence="3">The sequence shown here is derived from an EMBL/GenBank/DDBJ whole genome shotgun (WGS) entry which is preliminary data.</text>
</comment>